<reference evidence="9" key="1">
    <citation type="submission" date="2022-11" db="EMBL/GenBank/DDBJ databases">
        <authorList>
            <person name="Petersen C."/>
        </authorList>
    </citation>
    <scope>NUCLEOTIDE SEQUENCE</scope>
    <source>
        <strain evidence="9">IBT 29864</strain>
    </source>
</reference>
<evidence type="ECO:0000313" key="9">
    <source>
        <dbReference type="EMBL" id="KAJ5380744.1"/>
    </source>
</evidence>
<feature type="compositionally biased region" description="Polar residues" evidence="7">
    <location>
        <begin position="122"/>
        <end position="135"/>
    </location>
</feature>
<dbReference type="Proteomes" id="UP001147782">
    <property type="component" value="Unassembled WGS sequence"/>
</dbReference>
<comment type="subcellular location">
    <subcellularLocation>
        <location evidence="1">Nucleus</location>
    </subcellularLocation>
</comment>
<dbReference type="InterPro" id="IPR007219">
    <property type="entry name" value="XnlR_reg_dom"/>
</dbReference>
<evidence type="ECO:0000313" key="10">
    <source>
        <dbReference type="Proteomes" id="UP001147782"/>
    </source>
</evidence>
<evidence type="ECO:0000256" key="6">
    <source>
        <dbReference type="ARBA" id="ARBA00023242"/>
    </source>
</evidence>
<keyword evidence="10" id="KW-1185">Reference proteome</keyword>
<feature type="compositionally biased region" description="Basic and acidic residues" evidence="7">
    <location>
        <begin position="111"/>
        <end position="121"/>
    </location>
</feature>
<dbReference type="PANTHER" id="PTHR31001">
    <property type="entry name" value="UNCHARACTERIZED TRANSCRIPTIONAL REGULATORY PROTEIN"/>
    <property type="match status" value="1"/>
</dbReference>
<dbReference type="PANTHER" id="PTHR31001:SF50">
    <property type="entry name" value="ZN(II)2CYS6 TRANSCRIPTION FACTOR (EUROFUNG)"/>
    <property type="match status" value="1"/>
</dbReference>
<dbReference type="EMBL" id="JAPZBS010000002">
    <property type="protein sequence ID" value="KAJ5380744.1"/>
    <property type="molecule type" value="Genomic_DNA"/>
</dbReference>
<dbReference type="OrthoDB" id="435881at2759"/>
<evidence type="ECO:0000256" key="3">
    <source>
        <dbReference type="ARBA" id="ARBA00023015"/>
    </source>
</evidence>
<name>A0A9W9SN36_9EURO</name>
<evidence type="ECO:0000256" key="4">
    <source>
        <dbReference type="ARBA" id="ARBA00023125"/>
    </source>
</evidence>
<accession>A0A9W9SN36</accession>
<dbReference type="InterPro" id="IPR036864">
    <property type="entry name" value="Zn2-C6_fun-type_DNA-bd_sf"/>
</dbReference>
<keyword evidence="5" id="KW-0804">Transcription</keyword>
<keyword evidence="4" id="KW-0238">DNA-binding</keyword>
<dbReference type="Pfam" id="PF00172">
    <property type="entry name" value="Zn_clus"/>
    <property type="match status" value="1"/>
</dbReference>
<evidence type="ECO:0000256" key="1">
    <source>
        <dbReference type="ARBA" id="ARBA00004123"/>
    </source>
</evidence>
<dbReference type="GeneID" id="81435280"/>
<evidence type="ECO:0000256" key="5">
    <source>
        <dbReference type="ARBA" id="ARBA00023163"/>
    </source>
</evidence>
<evidence type="ECO:0000256" key="2">
    <source>
        <dbReference type="ARBA" id="ARBA00022723"/>
    </source>
</evidence>
<dbReference type="CDD" id="cd12148">
    <property type="entry name" value="fungal_TF_MHR"/>
    <property type="match status" value="1"/>
</dbReference>
<proteinExistence type="predicted"/>
<dbReference type="GO" id="GO:0006351">
    <property type="term" value="P:DNA-templated transcription"/>
    <property type="evidence" value="ECO:0007669"/>
    <property type="project" value="InterPro"/>
</dbReference>
<dbReference type="InterPro" id="IPR050613">
    <property type="entry name" value="Sec_Metabolite_Reg"/>
</dbReference>
<keyword evidence="2" id="KW-0479">Metal-binding</keyword>
<keyword evidence="3" id="KW-0805">Transcription regulation</keyword>
<keyword evidence="6" id="KW-0539">Nucleus</keyword>
<sequence>MADQVDPAVKLERTTPDAALAATVGAASASRSSAPRVRLSCEACRQRKVKCDKLSPCTSCVRLGFVCVPVERARLPRGRTRKPSERLTGNKELIERVTKLEQLLKLVGPHVESRAESHVETTPRSTTASTENSLQTKMTDVETWRAENAQPSMFALPHRPRPSTTYMGSSFWEDLAQQAHELRTVLDDHLEDEEAEEEARSQPGFGASFVGSETSESMSGSPQSYKGLTISPQTRRQLCEIYLYNVDPVFKILHAPTLRAFLRDDQPYLDYEPDHHAPNTLAWAVYYAAVCTLDDSQCQILFGVDKKTITADLQRETESALVKADFVTTNELTVLQAYVLSLLAARCQDQSRRVWTMLSMALRVGQALCLHMPFPPFQVSPFEQELRRRTWQAIGVLDLAASLDRASEPMMQSAWLDHVRPANINDEDIWHGMDVPFKEHPEGTFTDMTQNSLIAAAQSVARSIGFTDFIEPTVRSSQKRQEVLANFRETANTLLAGCRPELSAYHLYVSRVALTIFGWLQLGCVRPIQRGRNWVPPPVEGDVLLNLAADNLQKLMQTASDPAMRPWMWFGSMWVPWHGLAVALAELCVCKDPATIAKHWPVVEQVYQQSSFVIADSQHGMLWKPLQKLMNQARAHRQQMLRSESPSEGIRQITIGDLPAAMETMPPPPAPPPVTEQYNPQPNALVDPTTMYDVGMEAPNIIDAAGQQLDPAMMMAPSTFTLEPWPQVWDQMNFVGDSGMEPEANNFAWMNYSAFMGDLYDSVECMFLPRQG</sequence>
<dbReference type="SUPFAM" id="SSF57701">
    <property type="entry name" value="Zn2/Cys6 DNA-binding domain"/>
    <property type="match status" value="1"/>
</dbReference>
<dbReference type="RefSeq" id="XP_056558315.1">
    <property type="nucleotide sequence ID" value="XM_056696103.1"/>
</dbReference>
<dbReference type="Gene3D" id="4.10.240.10">
    <property type="entry name" value="Zn(2)-C6 fungal-type DNA-binding domain"/>
    <property type="match status" value="1"/>
</dbReference>
<reference evidence="9" key="2">
    <citation type="journal article" date="2023" name="IMA Fungus">
        <title>Comparative genomic study of the Penicillium genus elucidates a diverse pangenome and 15 lateral gene transfer events.</title>
        <authorList>
            <person name="Petersen C."/>
            <person name="Sorensen T."/>
            <person name="Nielsen M.R."/>
            <person name="Sondergaard T.E."/>
            <person name="Sorensen J.L."/>
            <person name="Fitzpatrick D.A."/>
            <person name="Frisvad J.C."/>
            <person name="Nielsen K.L."/>
        </authorList>
    </citation>
    <scope>NUCLEOTIDE SEQUENCE</scope>
    <source>
        <strain evidence="9">IBT 29864</strain>
    </source>
</reference>
<feature type="domain" description="Zn(2)-C6 fungal-type" evidence="8">
    <location>
        <begin position="40"/>
        <end position="68"/>
    </location>
</feature>
<comment type="caution">
    <text evidence="9">The sequence shown here is derived from an EMBL/GenBank/DDBJ whole genome shotgun (WGS) entry which is preliminary data.</text>
</comment>
<dbReference type="GO" id="GO:0003677">
    <property type="term" value="F:DNA binding"/>
    <property type="evidence" value="ECO:0007669"/>
    <property type="project" value="UniProtKB-KW"/>
</dbReference>
<dbReference type="GO" id="GO:0005634">
    <property type="term" value="C:nucleus"/>
    <property type="evidence" value="ECO:0007669"/>
    <property type="project" value="UniProtKB-SubCell"/>
</dbReference>
<protein>
    <recommendedName>
        <fullName evidence="8">Zn(2)-C6 fungal-type domain-containing protein</fullName>
    </recommendedName>
</protein>
<dbReference type="InterPro" id="IPR001138">
    <property type="entry name" value="Zn2Cys6_DnaBD"/>
</dbReference>
<dbReference type="PROSITE" id="PS50048">
    <property type="entry name" value="ZN2_CY6_FUNGAL_2"/>
    <property type="match status" value="1"/>
</dbReference>
<gene>
    <name evidence="9" type="ORF">N7496_003172</name>
</gene>
<dbReference type="AlphaFoldDB" id="A0A9W9SN36"/>
<dbReference type="CDD" id="cd00067">
    <property type="entry name" value="GAL4"/>
    <property type="match status" value="1"/>
</dbReference>
<feature type="region of interest" description="Disordered" evidence="7">
    <location>
        <begin position="191"/>
        <end position="227"/>
    </location>
</feature>
<organism evidence="9 10">
    <name type="scientific">Penicillium cataractarum</name>
    <dbReference type="NCBI Taxonomy" id="2100454"/>
    <lineage>
        <taxon>Eukaryota</taxon>
        <taxon>Fungi</taxon>
        <taxon>Dikarya</taxon>
        <taxon>Ascomycota</taxon>
        <taxon>Pezizomycotina</taxon>
        <taxon>Eurotiomycetes</taxon>
        <taxon>Eurotiomycetidae</taxon>
        <taxon>Eurotiales</taxon>
        <taxon>Aspergillaceae</taxon>
        <taxon>Penicillium</taxon>
    </lineage>
</organism>
<dbReference type="PROSITE" id="PS00463">
    <property type="entry name" value="ZN2_CY6_FUNGAL_1"/>
    <property type="match status" value="1"/>
</dbReference>
<dbReference type="SMART" id="SM00066">
    <property type="entry name" value="GAL4"/>
    <property type="match status" value="1"/>
</dbReference>
<feature type="region of interest" description="Disordered" evidence="7">
    <location>
        <begin position="111"/>
        <end position="135"/>
    </location>
</feature>
<dbReference type="Pfam" id="PF04082">
    <property type="entry name" value="Fungal_trans"/>
    <property type="match status" value="1"/>
</dbReference>
<dbReference type="GO" id="GO:0008270">
    <property type="term" value="F:zinc ion binding"/>
    <property type="evidence" value="ECO:0007669"/>
    <property type="project" value="InterPro"/>
</dbReference>
<evidence type="ECO:0000256" key="7">
    <source>
        <dbReference type="SAM" id="MobiDB-lite"/>
    </source>
</evidence>
<dbReference type="GO" id="GO:0000981">
    <property type="term" value="F:DNA-binding transcription factor activity, RNA polymerase II-specific"/>
    <property type="evidence" value="ECO:0007669"/>
    <property type="project" value="InterPro"/>
</dbReference>
<feature type="compositionally biased region" description="Polar residues" evidence="7">
    <location>
        <begin position="211"/>
        <end position="227"/>
    </location>
</feature>
<evidence type="ECO:0000259" key="8">
    <source>
        <dbReference type="PROSITE" id="PS50048"/>
    </source>
</evidence>